<sequence>MSAPSLETTTPTEPSVSRSAEDDADLALDIFLAQQPRLLRIAHQVLGDVSGAEDVVQDMWLRWQLSHSTKIKNPAAFLTTATTRLAINVIRSARHRHEAPSNSQLADLVDLAAHDPVLRAERTAALEEALALLMAKLTPDGLAAYVLRKGFDYPYADLARLLRTSVPNSRQLVRRAQTQLNSDRDRPVPAEAHRSLVAAFQTAAETGDLDVLTQLLAPNSPVHRLPSPVP</sequence>
<dbReference type="EMBL" id="CP030073">
    <property type="protein sequence ID" value="AWW41690.1"/>
    <property type="molecule type" value="Genomic_DNA"/>
</dbReference>
<evidence type="ECO:0000256" key="1">
    <source>
        <dbReference type="ARBA" id="ARBA00010641"/>
    </source>
</evidence>
<comment type="similarity">
    <text evidence="1">Belongs to the sigma-70 factor family. ECF subfamily.</text>
</comment>
<gene>
    <name evidence="7" type="ORF">DN051_37785</name>
</gene>
<protein>
    <submittedName>
        <fullName evidence="7">RNA polymerase subunit sigma-70</fullName>
    </submittedName>
</protein>
<keyword evidence="2" id="KW-0805">Transcription regulation</keyword>
<name>A0A2Z4J9T2_9ACTN</name>
<dbReference type="Gene3D" id="1.10.10.10">
    <property type="entry name" value="Winged helix-like DNA-binding domain superfamily/Winged helix DNA-binding domain"/>
    <property type="match status" value="1"/>
</dbReference>
<feature type="domain" description="RNA polymerase sigma factor 70 region 4 type 2" evidence="6">
    <location>
        <begin position="128"/>
        <end position="176"/>
    </location>
</feature>
<dbReference type="SUPFAM" id="SSF88659">
    <property type="entry name" value="Sigma3 and sigma4 domains of RNA polymerase sigma factors"/>
    <property type="match status" value="1"/>
</dbReference>
<dbReference type="GO" id="GO:0003677">
    <property type="term" value="F:DNA binding"/>
    <property type="evidence" value="ECO:0007669"/>
    <property type="project" value="InterPro"/>
</dbReference>
<dbReference type="GO" id="GO:0006352">
    <property type="term" value="P:DNA-templated transcription initiation"/>
    <property type="evidence" value="ECO:0007669"/>
    <property type="project" value="InterPro"/>
</dbReference>
<dbReference type="Gene3D" id="1.10.1740.10">
    <property type="match status" value="1"/>
</dbReference>
<accession>A0A2Z4J9T2</accession>
<keyword evidence="8" id="KW-1185">Reference proteome</keyword>
<dbReference type="InterPro" id="IPR013249">
    <property type="entry name" value="RNA_pol_sigma70_r4_t2"/>
</dbReference>
<dbReference type="InterPro" id="IPR036388">
    <property type="entry name" value="WH-like_DNA-bd_sf"/>
</dbReference>
<dbReference type="SUPFAM" id="SSF88946">
    <property type="entry name" value="Sigma2 domain of RNA polymerase sigma factors"/>
    <property type="match status" value="1"/>
</dbReference>
<dbReference type="Proteomes" id="UP000249616">
    <property type="component" value="Chromosome"/>
</dbReference>
<proteinExistence type="inferred from homology"/>
<keyword evidence="4" id="KW-0804">Transcription</keyword>
<dbReference type="PANTHER" id="PTHR30173:SF36">
    <property type="entry name" value="ECF RNA POLYMERASE SIGMA FACTOR SIGJ"/>
    <property type="match status" value="1"/>
</dbReference>
<dbReference type="InterPro" id="IPR013324">
    <property type="entry name" value="RNA_pol_sigma_r3/r4-like"/>
</dbReference>
<dbReference type="Pfam" id="PF08281">
    <property type="entry name" value="Sigma70_r4_2"/>
    <property type="match status" value="1"/>
</dbReference>
<dbReference type="KEGG" id="scad:DN051_37785"/>
<feature type="domain" description="RNA polymerase sigma-70 region 2" evidence="5">
    <location>
        <begin position="34"/>
        <end position="94"/>
    </location>
</feature>
<evidence type="ECO:0000259" key="5">
    <source>
        <dbReference type="Pfam" id="PF04542"/>
    </source>
</evidence>
<keyword evidence="3" id="KW-0731">Sigma factor</keyword>
<evidence type="ECO:0000256" key="2">
    <source>
        <dbReference type="ARBA" id="ARBA00023015"/>
    </source>
</evidence>
<evidence type="ECO:0000313" key="8">
    <source>
        <dbReference type="Proteomes" id="UP000249616"/>
    </source>
</evidence>
<dbReference type="PANTHER" id="PTHR30173">
    <property type="entry name" value="SIGMA 19 FACTOR"/>
    <property type="match status" value="1"/>
</dbReference>
<evidence type="ECO:0000256" key="3">
    <source>
        <dbReference type="ARBA" id="ARBA00023082"/>
    </source>
</evidence>
<dbReference type="Pfam" id="PF04542">
    <property type="entry name" value="Sigma70_r2"/>
    <property type="match status" value="1"/>
</dbReference>
<dbReference type="InterPro" id="IPR013325">
    <property type="entry name" value="RNA_pol_sigma_r2"/>
</dbReference>
<dbReference type="InterPro" id="IPR052704">
    <property type="entry name" value="ECF_Sigma-70_Domain"/>
</dbReference>
<dbReference type="GO" id="GO:0016987">
    <property type="term" value="F:sigma factor activity"/>
    <property type="evidence" value="ECO:0007669"/>
    <property type="project" value="UniProtKB-KW"/>
</dbReference>
<evidence type="ECO:0000256" key="4">
    <source>
        <dbReference type="ARBA" id="ARBA00023163"/>
    </source>
</evidence>
<dbReference type="AlphaFoldDB" id="A0A2Z4J9T2"/>
<evidence type="ECO:0000259" key="6">
    <source>
        <dbReference type="Pfam" id="PF08281"/>
    </source>
</evidence>
<dbReference type="InterPro" id="IPR007627">
    <property type="entry name" value="RNA_pol_sigma70_r2"/>
</dbReference>
<organism evidence="7 8">
    <name type="scientific">Streptomyces cadmiisoli</name>
    <dbReference type="NCBI Taxonomy" id="2184053"/>
    <lineage>
        <taxon>Bacteria</taxon>
        <taxon>Bacillati</taxon>
        <taxon>Actinomycetota</taxon>
        <taxon>Actinomycetes</taxon>
        <taxon>Kitasatosporales</taxon>
        <taxon>Streptomycetaceae</taxon>
        <taxon>Streptomyces</taxon>
        <taxon>Streptomyces aurantiacus group</taxon>
    </lineage>
</organism>
<evidence type="ECO:0000313" key="7">
    <source>
        <dbReference type="EMBL" id="AWW41690.1"/>
    </source>
</evidence>
<dbReference type="RefSeq" id="WP_112441325.1">
    <property type="nucleotide sequence ID" value="NZ_CP030073.1"/>
</dbReference>
<reference evidence="7 8" key="1">
    <citation type="journal article" date="2019" name="Int. J. Syst. Evol. Microbiol.">
        <title>Streptomyces cadmiisoli sp. nov., a novel actinomycete isolated from cadmium-contaminated soil.</title>
        <authorList>
            <person name="Li K."/>
            <person name="Tang X."/>
            <person name="Zhao J."/>
            <person name="Guo Y."/>
            <person name="Tang Y."/>
            <person name="Gao J."/>
        </authorList>
    </citation>
    <scope>NUCLEOTIDE SEQUENCE [LARGE SCALE GENOMIC DNA]</scope>
    <source>
        <strain evidence="7 8">ZFG47</strain>
    </source>
</reference>